<reference evidence="3 4" key="1">
    <citation type="journal article" date="2021" name="Sci. Rep.">
        <title>The distribution of antibiotic resistance genes in chicken gut microbiota commensals.</title>
        <authorList>
            <person name="Juricova H."/>
            <person name="Matiasovicova J."/>
            <person name="Kubasova T."/>
            <person name="Cejkova D."/>
            <person name="Rychlik I."/>
        </authorList>
    </citation>
    <scope>NUCLEOTIDE SEQUENCE [LARGE SCALE GENOMIC DNA]</scope>
    <source>
        <strain evidence="3 4">An435</strain>
    </source>
</reference>
<gene>
    <name evidence="3" type="ORF">H6A19_05380</name>
</gene>
<dbReference type="Pfam" id="PF14566">
    <property type="entry name" value="PTPlike_phytase"/>
    <property type="match status" value="1"/>
</dbReference>
<feature type="domain" description="Tyrosine specific protein phosphatases" evidence="2">
    <location>
        <begin position="186"/>
        <end position="233"/>
    </location>
</feature>
<protein>
    <submittedName>
        <fullName evidence="3">Phosphatase</fullName>
    </submittedName>
</protein>
<sequence>MKQFISKTFICISFIALSINLISASPFDALSNKKNETLIVRDSTSTTGLPDRFRDIPSLNISGSAQFTAEQAKNLKDTINKPNICIVDLRQESHGLVNNYAISFFNPSKDLNNGFTTDQTIKTEDALLSKIKLNENLNIYRKTGKPFKEITVDFVSNESSVVNKAGMEYKRYAVRDNGAPTAEIVDEFVEFIKTKPSDLHLHFHCDAGEGRTTTFMSMYQILMNNTNLSLDQITSYQYNVGGVNLHDNKHQFEFLEDFYNYVSKNKSNNYTTPYSEWIKES</sequence>
<proteinExistence type="predicted"/>
<dbReference type="Proteomes" id="UP000767334">
    <property type="component" value="Unassembled WGS sequence"/>
</dbReference>
<keyword evidence="1" id="KW-0732">Signal</keyword>
<dbReference type="EMBL" id="JACJLL010000022">
    <property type="protein sequence ID" value="MBM6818773.1"/>
    <property type="molecule type" value="Genomic_DNA"/>
</dbReference>
<dbReference type="RefSeq" id="WP_195964312.1">
    <property type="nucleotide sequence ID" value="NZ_JACJLL010000022.1"/>
</dbReference>
<evidence type="ECO:0000259" key="2">
    <source>
        <dbReference type="PROSITE" id="PS50056"/>
    </source>
</evidence>
<keyword evidence="4" id="KW-1185">Reference proteome</keyword>
<evidence type="ECO:0000256" key="1">
    <source>
        <dbReference type="SAM" id="SignalP"/>
    </source>
</evidence>
<feature type="chain" id="PRO_5045205057" evidence="1">
    <location>
        <begin position="25"/>
        <end position="281"/>
    </location>
</feature>
<dbReference type="InterPro" id="IPR000387">
    <property type="entry name" value="Tyr_Pase_dom"/>
</dbReference>
<dbReference type="PROSITE" id="PS00383">
    <property type="entry name" value="TYR_PHOSPHATASE_1"/>
    <property type="match status" value="1"/>
</dbReference>
<dbReference type="InterPro" id="IPR029021">
    <property type="entry name" value="Prot-tyrosine_phosphatase-like"/>
</dbReference>
<dbReference type="PROSITE" id="PS50056">
    <property type="entry name" value="TYR_PHOSPHATASE_2"/>
    <property type="match status" value="1"/>
</dbReference>
<organism evidence="3 4">
    <name type="scientific">Clostridium saudiense</name>
    <dbReference type="NCBI Taxonomy" id="1414720"/>
    <lineage>
        <taxon>Bacteria</taxon>
        <taxon>Bacillati</taxon>
        <taxon>Bacillota</taxon>
        <taxon>Clostridia</taxon>
        <taxon>Eubacteriales</taxon>
        <taxon>Clostridiaceae</taxon>
        <taxon>Clostridium</taxon>
    </lineage>
</organism>
<dbReference type="SUPFAM" id="SSF52799">
    <property type="entry name" value="(Phosphotyrosine protein) phosphatases II"/>
    <property type="match status" value="1"/>
</dbReference>
<feature type="signal peptide" evidence="1">
    <location>
        <begin position="1"/>
        <end position="24"/>
    </location>
</feature>
<dbReference type="Gene3D" id="3.90.190.10">
    <property type="entry name" value="Protein tyrosine phosphatase superfamily"/>
    <property type="match status" value="1"/>
</dbReference>
<evidence type="ECO:0000313" key="4">
    <source>
        <dbReference type="Proteomes" id="UP000767334"/>
    </source>
</evidence>
<evidence type="ECO:0000313" key="3">
    <source>
        <dbReference type="EMBL" id="MBM6818773.1"/>
    </source>
</evidence>
<name>A0ABS2FDZ4_9CLOT</name>
<dbReference type="SMART" id="SM01301">
    <property type="entry name" value="PTPlike_phytase"/>
    <property type="match status" value="1"/>
</dbReference>
<dbReference type="InterPro" id="IPR016130">
    <property type="entry name" value="Tyr_Pase_AS"/>
</dbReference>
<accession>A0ABS2FDZ4</accession>
<comment type="caution">
    <text evidence="3">The sequence shown here is derived from an EMBL/GenBank/DDBJ whole genome shotgun (WGS) entry which is preliminary data.</text>
</comment>